<gene>
    <name evidence="1" type="ORF">HQ393_13280</name>
</gene>
<dbReference type="EMBL" id="CP058627">
    <property type="protein sequence ID" value="QLG89136.1"/>
    <property type="molecule type" value="Genomic_DNA"/>
</dbReference>
<dbReference type="RefSeq" id="WP_179355637.1">
    <property type="nucleotide sequence ID" value="NZ_CP058627.1"/>
</dbReference>
<evidence type="ECO:0000313" key="1">
    <source>
        <dbReference type="EMBL" id="QLG89136.1"/>
    </source>
</evidence>
<sequence>MPNWVQHGEFQLRWQGDVLIVTYSGLWNEQAVIALRSAVMPAWLARGGEPWAMLTNAAHWEGGTPEVLEAWWGFFEECVSYGLLAVTDILPSHFHALVVKSLAERASQLVNYRRSNSMSDAARWLAEQGFPMVPPNDHR</sequence>
<evidence type="ECO:0008006" key="3">
    <source>
        <dbReference type="Google" id="ProtNLM"/>
    </source>
</evidence>
<keyword evidence="2" id="KW-1185">Reference proteome</keyword>
<proteinExistence type="predicted"/>
<dbReference type="AlphaFoldDB" id="A0A7H9BLA8"/>
<evidence type="ECO:0000313" key="2">
    <source>
        <dbReference type="Proteomes" id="UP000509597"/>
    </source>
</evidence>
<reference evidence="1 2" key="1">
    <citation type="submission" date="2020-07" db="EMBL/GenBank/DDBJ databases">
        <title>Complete genome sequence of Chitinibacter sp. 2T18.</title>
        <authorList>
            <person name="Bae J.-W."/>
            <person name="Choi J.-W."/>
        </authorList>
    </citation>
    <scope>NUCLEOTIDE SEQUENCE [LARGE SCALE GENOMIC DNA]</scope>
    <source>
        <strain evidence="1 2">2T18</strain>
    </source>
</reference>
<accession>A0A7H9BLA8</accession>
<organism evidence="1 2">
    <name type="scientific">Chitinibacter bivalviorum</name>
    <dbReference type="NCBI Taxonomy" id="2739434"/>
    <lineage>
        <taxon>Bacteria</taxon>
        <taxon>Pseudomonadati</taxon>
        <taxon>Pseudomonadota</taxon>
        <taxon>Betaproteobacteria</taxon>
        <taxon>Neisseriales</taxon>
        <taxon>Chitinibacteraceae</taxon>
        <taxon>Chitinibacter</taxon>
    </lineage>
</organism>
<name>A0A7H9BLA8_9NEIS</name>
<dbReference type="Proteomes" id="UP000509597">
    <property type="component" value="Chromosome"/>
</dbReference>
<dbReference type="KEGG" id="chiz:HQ393_13280"/>
<protein>
    <recommendedName>
        <fullName evidence="3">STAS/SEC14 domain-containing protein</fullName>
    </recommendedName>
</protein>